<dbReference type="EMBL" id="JAQIZT010000003">
    <property type="protein sequence ID" value="KAJ7004031.1"/>
    <property type="molecule type" value="Genomic_DNA"/>
</dbReference>
<evidence type="ECO:0000313" key="1">
    <source>
        <dbReference type="EMBL" id="KAJ7004031.1"/>
    </source>
</evidence>
<protein>
    <submittedName>
        <fullName evidence="1">Uncharacterized protein</fullName>
    </submittedName>
</protein>
<organism evidence="1 2">
    <name type="scientific">Populus alba x Populus x berolinensis</name>
    <dbReference type="NCBI Taxonomy" id="444605"/>
    <lineage>
        <taxon>Eukaryota</taxon>
        <taxon>Viridiplantae</taxon>
        <taxon>Streptophyta</taxon>
        <taxon>Embryophyta</taxon>
        <taxon>Tracheophyta</taxon>
        <taxon>Spermatophyta</taxon>
        <taxon>Magnoliopsida</taxon>
        <taxon>eudicotyledons</taxon>
        <taxon>Gunneridae</taxon>
        <taxon>Pentapetalae</taxon>
        <taxon>rosids</taxon>
        <taxon>fabids</taxon>
        <taxon>Malpighiales</taxon>
        <taxon>Salicaceae</taxon>
        <taxon>Saliceae</taxon>
        <taxon>Populus</taxon>
    </lineage>
</organism>
<dbReference type="Proteomes" id="UP001164929">
    <property type="component" value="Chromosome 3"/>
</dbReference>
<reference evidence="1" key="1">
    <citation type="journal article" date="2023" name="Mol. Ecol. Resour.">
        <title>Chromosome-level genome assembly of a triploid poplar Populus alba 'Berolinensis'.</title>
        <authorList>
            <person name="Chen S."/>
            <person name="Yu Y."/>
            <person name="Wang X."/>
            <person name="Wang S."/>
            <person name="Zhang T."/>
            <person name="Zhou Y."/>
            <person name="He R."/>
            <person name="Meng N."/>
            <person name="Wang Y."/>
            <person name="Liu W."/>
            <person name="Liu Z."/>
            <person name="Liu J."/>
            <person name="Guo Q."/>
            <person name="Huang H."/>
            <person name="Sederoff R.R."/>
            <person name="Wang G."/>
            <person name="Qu G."/>
            <person name="Chen S."/>
        </authorList>
    </citation>
    <scope>NUCLEOTIDE SEQUENCE</scope>
    <source>
        <strain evidence="1">SC-2020</strain>
    </source>
</reference>
<sequence>MAIITSHDLLCLHFSPLEAARYNLIANERRLASTDAKICSVCKCHEITCQDNLKAYRSHLIEDIHVFLS</sequence>
<name>A0AAD6R8A8_9ROSI</name>
<evidence type="ECO:0000313" key="2">
    <source>
        <dbReference type="Proteomes" id="UP001164929"/>
    </source>
</evidence>
<keyword evidence="2" id="KW-1185">Reference proteome</keyword>
<gene>
    <name evidence="1" type="ORF">NC653_009041</name>
</gene>
<dbReference type="AlphaFoldDB" id="A0AAD6R8A8"/>
<proteinExistence type="predicted"/>
<accession>A0AAD6R8A8</accession>
<comment type="caution">
    <text evidence="1">The sequence shown here is derived from an EMBL/GenBank/DDBJ whole genome shotgun (WGS) entry which is preliminary data.</text>
</comment>